<sequence>MNDELSAADALDQEITETLQGHPPTGSDPRVLWLAASIRTNPPAALERRVAQIAAQQARHRWRSFQIVAASLAALFILHGLSGFFAGEWIASNLREPFSRHAAFEAGLAFIAAGAAVGAGAIRRRWAPVSVAAGTPLGVLLATHGAREIAVFPYGAALHLTEGALAIALFVIWLRNHRYRKAGRREEKS</sequence>
<dbReference type="OrthoDB" id="4382202at2"/>
<evidence type="ECO:0000313" key="2">
    <source>
        <dbReference type="EMBL" id="MBB3036786.1"/>
    </source>
</evidence>
<accession>A0A839RKZ4</accession>
<feature type="transmembrane region" description="Helical" evidence="1">
    <location>
        <begin position="67"/>
        <end position="90"/>
    </location>
</feature>
<dbReference type="Proteomes" id="UP000567922">
    <property type="component" value="Unassembled WGS sequence"/>
</dbReference>
<feature type="transmembrane region" description="Helical" evidence="1">
    <location>
        <begin position="102"/>
        <end position="122"/>
    </location>
</feature>
<evidence type="ECO:0000256" key="1">
    <source>
        <dbReference type="SAM" id="Phobius"/>
    </source>
</evidence>
<keyword evidence="1" id="KW-1133">Transmembrane helix</keyword>
<name>A0A839RKZ4_9ACTN</name>
<reference evidence="2 3" key="1">
    <citation type="submission" date="2020-08" db="EMBL/GenBank/DDBJ databases">
        <title>Sequencing the genomes of 1000 actinobacteria strains.</title>
        <authorList>
            <person name="Klenk H.-P."/>
        </authorList>
    </citation>
    <scope>NUCLEOTIDE SEQUENCE [LARGE SCALE GENOMIC DNA]</scope>
    <source>
        <strain evidence="2 3">DSM 45258</strain>
    </source>
</reference>
<organism evidence="2 3">
    <name type="scientific">Hoyosella altamirensis</name>
    <dbReference type="NCBI Taxonomy" id="616997"/>
    <lineage>
        <taxon>Bacteria</taxon>
        <taxon>Bacillati</taxon>
        <taxon>Actinomycetota</taxon>
        <taxon>Actinomycetes</taxon>
        <taxon>Mycobacteriales</taxon>
        <taxon>Hoyosellaceae</taxon>
        <taxon>Hoyosella</taxon>
    </lineage>
</organism>
<dbReference type="EMBL" id="JACHWS010000001">
    <property type="protein sequence ID" value="MBB3036786.1"/>
    <property type="molecule type" value="Genomic_DNA"/>
</dbReference>
<comment type="caution">
    <text evidence="2">The sequence shown here is derived from an EMBL/GenBank/DDBJ whole genome shotgun (WGS) entry which is preliminary data.</text>
</comment>
<dbReference type="RefSeq" id="WP_064440819.1">
    <property type="nucleotide sequence ID" value="NZ_BDDI01000010.1"/>
</dbReference>
<dbReference type="AlphaFoldDB" id="A0A839RKZ4"/>
<keyword evidence="1" id="KW-0472">Membrane</keyword>
<evidence type="ECO:0000313" key="3">
    <source>
        <dbReference type="Proteomes" id="UP000567922"/>
    </source>
</evidence>
<proteinExistence type="predicted"/>
<evidence type="ECO:0008006" key="4">
    <source>
        <dbReference type="Google" id="ProtNLM"/>
    </source>
</evidence>
<keyword evidence="1" id="KW-0812">Transmembrane</keyword>
<feature type="transmembrane region" description="Helical" evidence="1">
    <location>
        <begin position="129"/>
        <end position="146"/>
    </location>
</feature>
<keyword evidence="3" id="KW-1185">Reference proteome</keyword>
<protein>
    <recommendedName>
        <fullName evidence="4">DUF4345 domain-containing protein</fullName>
    </recommendedName>
</protein>
<gene>
    <name evidence="2" type="ORF">FHU29_001220</name>
</gene>
<feature type="transmembrane region" description="Helical" evidence="1">
    <location>
        <begin position="152"/>
        <end position="174"/>
    </location>
</feature>